<protein>
    <submittedName>
        <fullName evidence="1">Uncharacterized protein</fullName>
    </submittedName>
</protein>
<dbReference type="OrthoDB" id="7408648at2"/>
<dbReference type="AlphaFoldDB" id="A0A1I5M7T2"/>
<reference evidence="2" key="1">
    <citation type="submission" date="2016-10" db="EMBL/GenBank/DDBJ databases">
        <authorList>
            <person name="Varghese N."/>
            <person name="Submissions S."/>
        </authorList>
    </citation>
    <scope>NUCLEOTIDE SEQUENCE [LARGE SCALE GENOMIC DNA]</scope>
    <source>
        <strain evidence="2">CGMCC 1.7715</strain>
    </source>
</reference>
<gene>
    <name evidence="1" type="ORF">SAMN04488060_1182</name>
</gene>
<organism evidence="1 2">
    <name type="scientific">Qipengyuania nanhaisediminis</name>
    <dbReference type="NCBI Taxonomy" id="604088"/>
    <lineage>
        <taxon>Bacteria</taxon>
        <taxon>Pseudomonadati</taxon>
        <taxon>Pseudomonadota</taxon>
        <taxon>Alphaproteobacteria</taxon>
        <taxon>Sphingomonadales</taxon>
        <taxon>Erythrobacteraceae</taxon>
        <taxon>Qipengyuania</taxon>
    </lineage>
</organism>
<evidence type="ECO:0000313" key="2">
    <source>
        <dbReference type="Proteomes" id="UP000199331"/>
    </source>
</evidence>
<dbReference type="EMBL" id="FOWZ01000002">
    <property type="protein sequence ID" value="SFP05662.1"/>
    <property type="molecule type" value="Genomic_DNA"/>
</dbReference>
<proteinExistence type="predicted"/>
<keyword evidence="2" id="KW-1185">Reference proteome</keyword>
<name>A0A1I5M7T2_9SPHN</name>
<sequence>MKWLAFLVAAVVGFLIAFGWSNSEEIGAEVDRKLDEDFVEQCVARARFPAEFQSKAPQICGCMQREFDRRGFKLTDAFGEDNAEMRTVVQGCARNAM</sequence>
<dbReference type="RefSeq" id="WP_090478694.1">
    <property type="nucleotide sequence ID" value="NZ_FOWZ01000002.1"/>
</dbReference>
<evidence type="ECO:0000313" key="1">
    <source>
        <dbReference type="EMBL" id="SFP05662.1"/>
    </source>
</evidence>
<dbReference type="Proteomes" id="UP000199331">
    <property type="component" value="Unassembled WGS sequence"/>
</dbReference>
<accession>A0A1I5M7T2</accession>